<comment type="caution">
    <text evidence="3">The sequence shown here is derived from an EMBL/GenBank/DDBJ whole genome shotgun (WGS) entry which is preliminary data.</text>
</comment>
<dbReference type="InterPro" id="IPR013538">
    <property type="entry name" value="ASHA1/2-like_C"/>
</dbReference>
<feature type="domain" description="Activator of Hsp90 ATPase homologue 1/2-like C-terminal" evidence="2">
    <location>
        <begin position="38"/>
        <end position="147"/>
    </location>
</feature>
<evidence type="ECO:0000256" key="1">
    <source>
        <dbReference type="ARBA" id="ARBA00006817"/>
    </source>
</evidence>
<proteinExistence type="inferred from homology"/>
<dbReference type="SUPFAM" id="SSF55961">
    <property type="entry name" value="Bet v1-like"/>
    <property type="match status" value="1"/>
</dbReference>
<gene>
    <name evidence="3" type="ORF">Asi02nite_04090</name>
</gene>
<dbReference type="Proteomes" id="UP000604117">
    <property type="component" value="Unassembled WGS sequence"/>
</dbReference>
<evidence type="ECO:0000259" key="2">
    <source>
        <dbReference type="Pfam" id="PF08327"/>
    </source>
</evidence>
<dbReference type="EMBL" id="BONE01000002">
    <property type="protein sequence ID" value="GIF70891.1"/>
    <property type="molecule type" value="Genomic_DNA"/>
</dbReference>
<name>A0ABQ4CHW8_9ACTN</name>
<organism evidence="3 4">
    <name type="scientific">Asanoa siamensis</name>
    <dbReference type="NCBI Taxonomy" id="926357"/>
    <lineage>
        <taxon>Bacteria</taxon>
        <taxon>Bacillati</taxon>
        <taxon>Actinomycetota</taxon>
        <taxon>Actinomycetes</taxon>
        <taxon>Micromonosporales</taxon>
        <taxon>Micromonosporaceae</taxon>
        <taxon>Asanoa</taxon>
    </lineage>
</organism>
<comment type="similarity">
    <text evidence="1">Belongs to the AHA1 family.</text>
</comment>
<reference evidence="3 4" key="1">
    <citation type="submission" date="2021-01" db="EMBL/GenBank/DDBJ databases">
        <title>Whole genome shotgun sequence of Asanoa siamensis NBRC 107932.</title>
        <authorList>
            <person name="Komaki H."/>
            <person name="Tamura T."/>
        </authorList>
    </citation>
    <scope>NUCLEOTIDE SEQUENCE [LARGE SCALE GENOMIC DNA]</scope>
    <source>
        <strain evidence="3 4">NBRC 107932</strain>
    </source>
</reference>
<protein>
    <submittedName>
        <fullName evidence="3">Activator of HSP90 ATPase</fullName>
    </submittedName>
</protein>
<dbReference type="Gene3D" id="3.30.530.20">
    <property type="match status" value="1"/>
</dbReference>
<evidence type="ECO:0000313" key="3">
    <source>
        <dbReference type="EMBL" id="GIF70891.1"/>
    </source>
</evidence>
<accession>A0ABQ4CHW8</accession>
<evidence type="ECO:0000313" key="4">
    <source>
        <dbReference type="Proteomes" id="UP000604117"/>
    </source>
</evidence>
<sequence length="214" mass="22543">MSNVDFLDAIKAATREVGQQNLPEGPARSVVLRRSFPAPADDVWDALTDPDRIGRWFLPVSGDLTVGGLYQIEGNAGGRILRCERPTELVVTWIFGADIATTTGSEVHLTLSPEPDGGTELLLRHIAVVDPALWAQYGPGATGVGWDLSFLGLGLHLAGGSLDEAEGWEESAEARACMVASAESWGAAQLADGATPDEVTAAVANTIAFYAPED</sequence>
<dbReference type="InterPro" id="IPR023393">
    <property type="entry name" value="START-like_dom_sf"/>
</dbReference>
<keyword evidence="4" id="KW-1185">Reference proteome</keyword>
<dbReference type="Pfam" id="PF08327">
    <property type="entry name" value="AHSA1"/>
    <property type="match status" value="1"/>
</dbReference>